<organism evidence="1 2">
    <name type="scientific">Caulobacter vibrioides</name>
    <name type="common">Caulobacter crescentus</name>
    <dbReference type="NCBI Taxonomy" id="155892"/>
    <lineage>
        <taxon>Bacteria</taxon>
        <taxon>Pseudomonadati</taxon>
        <taxon>Pseudomonadota</taxon>
        <taxon>Alphaproteobacteria</taxon>
        <taxon>Caulobacterales</taxon>
        <taxon>Caulobacteraceae</taxon>
        <taxon>Caulobacter</taxon>
    </lineage>
</organism>
<protein>
    <recommendedName>
        <fullName evidence="3">DUF3768 domain-containing protein</fullName>
    </recommendedName>
</protein>
<name>A0A258D6S7_CAUVI</name>
<evidence type="ECO:0000313" key="1">
    <source>
        <dbReference type="EMBL" id="OYX03670.1"/>
    </source>
</evidence>
<evidence type="ECO:0000313" key="2">
    <source>
        <dbReference type="Proteomes" id="UP000215616"/>
    </source>
</evidence>
<gene>
    <name evidence="1" type="ORF">B7Z12_09390</name>
</gene>
<dbReference type="AlphaFoldDB" id="A0A258D6S7"/>
<accession>A0A258D6S7</accession>
<comment type="caution">
    <text evidence="1">The sequence shown here is derived from an EMBL/GenBank/DDBJ whole genome shotgun (WGS) entry which is preliminary data.</text>
</comment>
<dbReference type="EMBL" id="NCDQ01000128">
    <property type="protein sequence ID" value="OYX03670.1"/>
    <property type="molecule type" value="Genomic_DNA"/>
</dbReference>
<dbReference type="InterPro" id="IPR022243">
    <property type="entry name" value="DUF3768"/>
</dbReference>
<dbReference type="Pfam" id="PF12599">
    <property type="entry name" value="DUF3768"/>
    <property type="match status" value="1"/>
</dbReference>
<evidence type="ECO:0008006" key="3">
    <source>
        <dbReference type="Google" id="ProtNLM"/>
    </source>
</evidence>
<proteinExistence type="predicted"/>
<sequence>MTQEQLSQQVAQLNDAHRRQPGVGWVMTPGVQALGTAGLARAVEAVRGFDAFSEDNDPYGERDFGSFEIDGQRLFWKIDYYDLSLTGASPDPADPAVTRRVLTLLLAEEY</sequence>
<reference evidence="1 2" key="1">
    <citation type="submission" date="2017-03" db="EMBL/GenBank/DDBJ databases">
        <title>Lifting the veil on microbial sulfur biogeochemistry in mining wastewaters.</title>
        <authorList>
            <person name="Kantor R.S."/>
            <person name="Colenbrander Nelson T."/>
            <person name="Marshall S."/>
            <person name="Bennett D."/>
            <person name="Apte S."/>
            <person name="Camacho D."/>
            <person name="Thomas B.C."/>
            <person name="Warren L.A."/>
            <person name="Banfield J.F."/>
        </authorList>
    </citation>
    <scope>NUCLEOTIDE SEQUENCE [LARGE SCALE GENOMIC DNA]</scope>
    <source>
        <strain evidence="1">32-67-7</strain>
    </source>
</reference>
<dbReference type="Proteomes" id="UP000215616">
    <property type="component" value="Unassembled WGS sequence"/>
</dbReference>